<reference evidence="1 2" key="1">
    <citation type="submission" date="2020-11" db="EMBL/GenBank/DDBJ databases">
        <title>Closed and high quality bacterial genomes of the OMM12 community.</title>
        <authorList>
            <person name="Marbouty M."/>
            <person name="Lamy-Besnier Q."/>
            <person name="Debarbieux L."/>
            <person name="Koszul R."/>
        </authorList>
    </citation>
    <scope>NUCLEOTIDE SEQUENCE [LARGE SCALE GENOMIC DNA]</scope>
    <source>
        <strain evidence="1 2">YL31</strain>
    </source>
</reference>
<evidence type="ECO:0000313" key="1">
    <source>
        <dbReference type="EMBL" id="QQR04820.1"/>
    </source>
</evidence>
<dbReference type="EMBL" id="CP065315">
    <property type="protein sequence ID" value="QQR04820.1"/>
    <property type="molecule type" value="Genomic_DNA"/>
</dbReference>
<sequence length="89" mass="10337">MSAIQIELTGKEWNIVKEVWDKVQREIAHLTTLSREQRLAWFREHQYPRPIGFEREIGGTVYTVNAHFSEGAETADGKVNRILNQNITL</sequence>
<evidence type="ECO:0000313" key="2">
    <source>
        <dbReference type="Proteomes" id="UP000595792"/>
    </source>
</evidence>
<name>A0AAX1KG45_FLAPL</name>
<dbReference type="RefSeq" id="WP_084462034.1">
    <property type="nucleotide sequence ID" value="NZ_CP015406.2"/>
</dbReference>
<gene>
    <name evidence="1" type="ORF">I5Q84_12615</name>
</gene>
<dbReference type="Pfam" id="PF14202">
    <property type="entry name" value="TnpW"/>
    <property type="match status" value="1"/>
</dbReference>
<organism evidence="1 2">
    <name type="scientific">Flavonifractor plautii</name>
    <name type="common">Fusobacterium plautii</name>
    <dbReference type="NCBI Taxonomy" id="292800"/>
    <lineage>
        <taxon>Bacteria</taxon>
        <taxon>Bacillati</taxon>
        <taxon>Bacillota</taxon>
        <taxon>Clostridia</taxon>
        <taxon>Eubacteriales</taxon>
        <taxon>Oscillospiraceae</taxon>
        <taxon>Flavonifractor</taxon>
    </lineage>
</organism>
<dbReference type="AlphaFoldDB" id="A0AAX1KG45"/>
<proteinExistence type="predicted"/>
<dbReference type="InterPro" id="IPR026990">
    <property type="entry name" value="TnpW"/>
</dbReference>
<dbReference type="KEGG" id="fpla:A4U99_14955"/>
<protein>
    <submittedName>
        <fullName evidence="1">Transposon-encoded TnpW family protein</fullName>
    </submittedName>
</protein>
<dbReference type="Proteomes" id="UP000595792">
    <property type="component" value="Chromosome"/>
</dbReference>
<accession>A0AAX1KG45</accession>